<feature type="modified residue" description="4-aspartylphosphate" evidence="1">
    <location>
        <position position="55"/>
    </location>
</feature>
<name>A0A1T5CCL7_9BACT</name>
<dbReference type="Pfam" id="PF00072">
    <property type="entry name" value="Response_reg"/>
    <property type="match status" value="1"/>
</dbReference>
<dbReference type="Gene3D" id="3.40.50.2300">
    <property type="match status" value="1"/>
</dbReference>
<gene>
    <name evidence="4" type="ORF">SAMN03080601_00758</name>
</gene>
<dbReference type="OrthoDB" id="1490554at2"/>
<dbReference type="STRING" id="889453.SAMN03080601_00758"/>
<dbReference type="PROSITE" id="PS50110">
    <property type="entry name" value="RESPONSE_REGULATORY"/>
    <property type="match status" value="1"/>
</dbReference>
<keyword evidence="5" id="KW-1185">Reference proteome</keyword>
<feature type="domain" description="HTH LytTR-type" evidence="3">
    <location>
        <begin position="135"/>
        <end position="233"/>
    </location>
</feature>
<dbReference type="PROSITE" id="PS50930">
    <property type="entry name" value="HTH_LYTTR"/>
    <property type="match status" value="1"/>
</dbReference>
<dbReference type="GO" id="GO:0000156">
    <property type="term" value="F:phosphorelay response regulator activity"/>
    <property type="evidence" value="ECO:0007669"/>
    <property type="project" value="InterPro"/>
</dbReference>
<dbReference type="SMART" id="SM00448">
    <property type="entry name" value="REC"/>
    <property type="match status" value="1"/>
</dbReference>
<dbReference type="GO" id="GO:0003677">
    <property type="term" value="F:DNA binding"/>
    <property type="evidence" value="ECO:0007669"/>
    <property type="project" value="InterPro"/>
</dbReference>
<dbReference type="InterPro" id="IPR046947">
    <property type="entry name" value="LytR-like"/>
</dbReference>
<dbReference type="SUPFAM" id="SSF52172">
    <property type="entry name" value="CheY-like"/>
    <property type="match status" value="1"/>
</dbReference>
<dbReference type="InterPro" id="IPR011006">
    <property type="entry name" value="CheY-like_superfamily"/>
</dbReference>
<reference evidence="4 5" key="1">
    <citation type="submission" date="2017-02" db="EMBL/GenBank/DDBJ databases">
        <authorList>
            <person name="Peterson S.W."/>
        </authorList>
    </citation>
    <scope>NUCLEOTIDE SEQUENCE [LARGE SCALE GENOMIC DNA]</scope>
    <source>
        <strain evidence="4 5">DSM 24412</strain>
    </source>
</reference>
<dbReference type="RefSeq" id="WP_079556549.1">
    <property type="nucleotide sequence ID" value="NZ_CP021904.1"/>
</dbReference>
<evidence type="ECO:0000313" key="5">
    <source>
        <dbReference type="Proteomes" id="UP000191055"/>
    </source>
</evidence>
<dbReference type="KEGG" id="asx:CDL62_12025"/>
<dbReference type="InterPro" id="IPR001789">
    <property type="entry name" value="Sig_transdc_resp-reg_receiver"/>
</dbReference>
<dbReference type="SMART" id="SM00850">
    <property type="entry name" value="LytTR"/>
    <property type="match status" value="1"/>
</dbReference>
<evidence type="ECO:0000313" key="4">
    <source>
        <dbReference type="EMBL" id="SKB57086.1"/>
    </source>
</evidence>
<feature type="domain" description="Response regulatory" evidence="2">
    <location>
        <begin position="4"/>
        <end position="115"/>
    </location>
</feature>
<dbReference type="PANTHER" id="PTHR37299">
    <property type="entry name" value="TRANSCRIPTIONAL REGULATOR-RELATED"/>
    <property type="match status" value="1"/>
</dbReference>
<accession>A0A1T5CCL7</accession>
<dbReference type="PANTHER" id="PTHR37299:SF1">
    <property type="entry name" value="STAGE 0 SPORULATION PROTEIN A HOMOLOG"/>
    <property type="match status" value="1"/>
</dbReference>
<keyword evidence="1" id="KW-0597">Phosphoprotein</keyword>
<evidence type="ECO:0000259" key="3">
    <source>
        <dbReference type="PROSITE" id="PS50930"/>
    </source>
</evidence>
<evidence type="ECO:0000259" key="2">
    <source>
        <dbReference type="PROSITE" id="PS50110"/>
    </source>
</evidence>
<sequence length="238" mass="27913">MNLICIAIDDDNLSLSILEKFCKRISFIELTEAFNNPWDALVHLKNNKPDIIFLDIGMPEISGLAIAREFSNESMIIFTTSYKHYAFDGFELNITDYLLKPYGFKRFQQAVCKAREIIEYKKLKQQTINGSQEYIVVKSEYKNIKIETSEILYIEALDNYAKIHTKEKSHITHQNLKYLEKKLDSHEFVRVHKSFIVAVSKIDFFSRESININSTNIPIGRTYLNKFKEHIKQRDIMV</sequence>
<organism evidence="4 5">
    <name type="scientific">Alkalitalea saponilacus</name>
    <dbReference type="NCBI Taxonomy" id="889453"/>
    <lineage>
        <taxon>Bacteria</taxon>
        <taxon>Pseudomonadati</taxon>
        <taxon>Bacteroidota</taxon>
        <taxon>Bacteroidia</taxon>
        <taxon>Marinilabiliales</taxon>
        <taxon>Marinilabiliaceae</taxon>
        <taxon>Alkalitalea</taxon>
    </lineage>
</organism>
<dbReference type="AlphaFoldDB" id="A0A1T5CCL7"/>
<dbReference type="Gene3D" id="2.40.50.1020">
    <property type="entry name" value="LytTr DNA-binding domain"/>
    <property type="match status" value="1"/>
</dbReference>
<dbReference type="Proteomes" id="UP000191055">
    <property type="component" value="Unassembled WGS sequence"/>
</dbReference>
<dbReference type="InterPro" id="IPR007492">
    <property type="entry name" value="LytTR_DNA-bd_dom"/>
</dbReference>
<dbReference type="EMBL" id="FUYV01000003">
    <property type="protein sequence ID" value="SKB57086.1"/>
    <property type="molecule type" value="Genomic_DNA"/>
</dbReference>
<protein>
    <submittedName>
        <fullName evidence="4">Two component transcriptional regulator, LytTR family</fullName>
    </submittedName>
</protein>
<evidence type="ECO:0000256" key="1">
    <source>
        <dbReference type="PROSITE-ProRule" id="PRU00169"/>
    </source>
</evidence>
<proteinExistence type="predicted"/>
<dbReference type="Pfam" id="PF04397">
    <property type="entry name" value="LytTR"/>
    <property type="match status" value="1"/>
</dbReference>